<reference evidence="2" key="1">
    <citation type="submission" date="2022-07" db="EMBL/GenBank/DDBJ databases">
        <title>Phylogenomic reconstructions and comparative analyses of Kickxellomycotina fungi.</title>
        <authorList>
            <person name="Reynolds N.K."/>
            <person name="Stajich J.E."/>
            <person name="Barry K."/>
            <person name="Grigoriev I.V."/>
            <person name="Crous P."/>
            <person name="Smith M.E."/>
        </authorList>
    </citation>
    <scope>NUCLEOTIDE SEQUENCE</scope>
    <source>
        <strain evidence="2">NRRL 1565</strain>
    </source>
</reference>
<accession>A0A9W8LMV9</accession>
<sequence length="94" mass="9676">MADTADDKTATHRHDSASAVTNGPASAPAAANASLLVTAAAAQMSPSSCTVLIVDRRFLTGVYYTTGCGGPTMRTGPAKDDVVFVQELLEIYGQ</sequence>
<protein>
    <submittedName>
        <fullName evidence="2">Uncharacterized protein</fullName>
    </submittedName>
</protein>
<name>A0A9W8LMV9_9FUNG</name>
<evidence type="ECO:0000313" key="3">
    <source>
        <dbReference type="Proteomes" id="UP001140094"/>
    </source>
</evidence>
<dbReference type="AlphaFoldDB" id="A0A9W8LMV9"/>
<gene>
    <name evidence="2" type="ORF">H4R20_007263</name>
</gene>
<feature type="region of interest" description="Disordered" evidence="1">
    <location>
        <begin position="1"/>
        <end position="26"/>
    </location>
</feature>
<dbReference type="EMBL" id="JANBUO010003930">
    <property type="protein sequence ID" value="KAJ2789003.1"/>
    <property type="molecule type" value="Genomic_DNA"/>
</dbReference>
<evidence type="ECO:0000313" key="2">
    <source>
        <dbReference type="EMBL" id="KAJ2789003.1"/>
    </source>
</evidence>
<dbReference type="Proteomes" id="UP001140094">
    <property type="component" value="Unassembled WGS sequence"/>
</dbReference>
<feature type="compositionally biased region" description="Basic and acidic residues" evidence="1">
    <location>
        <begin position="1"/>
        <end position="16"/>
    </location>
</feature>
<feature type="non-terminal residue" evidence="2">
    <location>
        <position position="94"/>
    </location>
</feature>
<dbReference type="OrthoDB" id="5548778at2759"/>
<comment type="caution">
    <text evidence="2">The sequence shown here is derived from an EMBL/GenBank/DDBJ whole genome shotgun (WGS) entry which is preliminary data.</text>
</comment>
<proteinExistence type="predicted"/>
<evidence type="ECO:0000256" key="1">
    <source>
        <dbReference type="SAM" id="MobiDB-lite"/>
    </source>
</evidence>
<keyword evidence="3" id="KW-1185">Reference proteome</keyword>
<organism evidence="2 3">
    <name type="scientific">Coemansia guatemalensis</name>
    <dbReference type="NCBI Taxonomy" id="2761395"/>
    <lineage>
        <taxon>Eukaryota</taxon>
        <taxon>Fungi</taxon>
        <taxon>Fungi incertae sedis</taxon>
        <taxon>Zoopagomycota</taxon>
        <taxon>Kickxellomycotina</taxon>
        <taxon>Kickxellomycetes</taxon>
        <taxon>Kickxellales</taxon>
        <taxon>Kickxellaceae</taxon>
        <taxon>Coemansia</taxon>
    </lineage>
</organism>